<organism evidence="4 5">
    <name type="scientific">Flaviaesturariibacter amylovorans</name>
    <dbReference type="NCBI Taxonomy" id="1084520"/>
    <lineage>
        <taxon>Bacteria</taxon>
        <taxon>Pseudomonadati</taxon>
        <taxon>Bacteroidota</taxon>
        <taxon>Chitinophagia</taxon>
        <taxon>Chitinophagales</taxon>
        <taxon>Chitinophagaceae</taxon>
        <taxon>Flaviaestuariibacter</taxon>
    </lineage>
</organism>
<dbReference type="Gene3D" id="3.40.50.2300">
    <property type="match status" value="1"/>
</dbReference>
<dbReference type="InterPro" id="IPR050595">
    <property type="entry name" value="Bact_response_regulator"/>
</dbReference>
<gene>
    <name evidence="4" type="ORF">GCM10023184_35860</name>
</gene>
<dbReference type="SUPFAM" id="SSF52172">
    <property type="entry name" value="CheY-like"/>
    <property type="match status" value="1"/>
</dbReference>
<sequence length="146" mass="16283">MLVDDDADDQFLFGEALREAAPGVRLESAGDADGMQQVLARYLPDLIFLDVRLPGASGFDCLARLAAHPIYRTIPVVMYSSSPDELDVVRAYAGGAHLFFRKPALFDLLVAGIRKVLFLDWMQPHRIRKRHRIGGRLLVFNTGWGS</sequence>
<dbReference type="InterPro" id="IPR001789">
    <property type="entry name" value="Sig_transdc_resp-reg_receiver"/>
</dbReference>
<dbReference type="PANTHER" id="PTHR44591:SF3">
    <property type="entry name" value="RESPONSE REGULATORY DOMAIN-CONTAINING PROTEIN"/>
    <property type="match status" value="1"/>
</dbReference>
<feature type="domain" description="Response regulatory" evidence="3">
    <location>
        <begin position="1"/>
        <end position="117"/>
    </location>
</feature>
<accession>A0ABP8HGU3</accession>
<keyword evidence="1 2" id="KW-0597">Phosphoprotein</keyword>
<evidence type="ECO:0000313" key="4">
    <source>
        <dbReference type="EMBL" id="GAA4339019.1"/>
    </source>
</evidence>
<evidence type="ECO:0000256" key="2">
    <source>
        <dbReference type="PROSITE-ProRule" id="PRU00169"/>
    </source>
</evidence>
<evidence type="ECO:0000259" key="3">
    <source>
        <dbReference type="PROSITE" id="PS50110"/>
    </source>
</evidence>
<keyword evidence="5" id="KW-1185">Reference proteome</keyword>
<dbReference type="InterPro" id="IPR011006">
    <property type="entry name" value="CheY-like_superfamily"/>
</dbReference>
<feature type="modified residue" description="4-aspartylphosphate" evidence="2">
    <location>
        <position position="50"/>
    </location>
</feature>
<name>A0ABP8HGU3_9BACT</name>
<dbReference type="SMART" id="SM00448">
    <property type="entry name" value="REC"/>
    <property type="match status" value="1"/>
</dbReference>
<dbReference type="Proteomes" id="UP001501725">
    <property type="component" value="Unassembled WGS sequence"/>
</dbReference>
<reference evidence="5" key="1">
    <citation type="journal article" date="2019" name="Int. J. Syst. Evol. Microbiol.">
        <title>The Global Catalogue of Microorganisms (GCM) 10K type strain sequencing project: providing services to taxonomists for standard genome sequencing and annotation.</title>
        <authorList>
            <consortium name="The Broad Institute Genomics Platform"/>
            <consortium name="The Broad Institute Genome Sequencing Center for Infectious Disease"/>
            <person name="Wu L."/>
            <person name="Ma J."/>
        </authorList>
    </citation>
    <scope>NUCLEOTIDE SEQUENCE [LARGE SCALE GENOMIC DNA]</scope>
    <source>
        <strain evidence="5">JCM 17919</strain>
    </source>
</reference>
<evidence type="ECO:0000313" key="5">
    <source>
        <dbReference type="Proteomes" id="UP001501725"/>
    </source>
</evidence>
<dbReference type="EMBL" id="BAABGY010000011">
    <property type="protein sequence ID" value="GAA4339019.1"/>
    <property type="molecule type" value="Genomic_DNA"/>
</dbReference>
<evidence type="ECO:0000256" key="1">
    <source>
        <dbReference type="ARBA" id="ARBA00022553"/>
    </source>
</evidence>
<dbReference type="PANTHER" id="PTHR44591">
    <property type="entry name" value="STRESS RESPONSE REGULATOR PROTEIN 1"/>
    <property type="match status" value="1"/>
</dbReference>
<proteinExistence type="predicted"/>
<protein>
    <recommendedName>
        <fullName evidence="3">Response regulatory domain-containing protein</fullName>
    </recommendedName>
</protein>
<dbReference type="Pfam" id="PF00072">
    <property type="entry name" value="Response_reg"/>
    <property type="match status" value="1"/>
</dbReference>
<comment type="caution">
    <text evidence="4">The sequence shown here is derived from an EMBL/GenBank/DDBJ whole genome shotgun (WGS) entry which is preliminary data.</text>
</comment>
<dbReference type="PROSITE" id="PS50110">
    <property type="entry name" value="RESPONSE_REGULATORY"/>
    <property type="match status" value="1"/>
</dbReference>